<feature type="repeat" description="TPR" evidence="6">
    <location>
        <begin position="250"/>
        <end position="283"/>
    </location>
</feature>
<evidence type="ECO:0000256" key="3">
    <source>
        <dbReference type="ARBA" id="ARBA00022803"/>
    </source>
</evidence>
<feature type="repeat" description="TPR" evidence="6">
    <location>
        <begin position="431"/>
        <end position="464"/>
    </location>
</feature>
<keyword evidence="3 6" id="KW-0802">TPR repeat</keyword>
<feature type="repeat" description="TPR" evidence="6">
    <location>
        <begin position="334"/>
        <end position="367"/>
    </location>
</feature>
<sequence length="480" mass="55767">MSAASKSSLMPILLQLECHFTWKLLEEDVDLDDLEEAISAQIEFLIIKSKTTNYNFLAYVKQLKGKSEEALECLQKAEEEVKAAHVDDPDRHSLVTWGNYAWVYYHMGKLSEAQSYISKIESHCKKLSSPSRYKVQHPEIFSEQGWALLKFGVRYYERAKECFVKALEKEPNNPEYNSGYAITVYRLENVAAKGSSGEDLSLEALRRALKLNPDNTFVMALLALKLQDTNQVEEGERYIEKALQKTPDCPYVLRYAGKFYRRNGEVDKSLECLKRGFRFTPTSGFLHHQVGLCYRTKLYEMKKVKNAPRKQIEELIKLGIFHFKMAVEQESKFTFAYIDLTNMYAEENRLQEAEDTFQKAFKMDHLPCEDKQWLHCRYGRFQQYHKKSESKAIEHYIQGLKIDKETHARNMCKDSLKKLIERKISRGCADAKSYGILGLIHKLNGEKLQAIECYEKAMGMEPDNEEYLSALCEMRLSIEN</sequence>
<dbReference type="PANTHER" id="PTHR10271:SF0">
    <property type="entry name" value="INTERFERON-INDUCED PROTEIN WITH TETRATRICOPEPTIDE REPEATS 5"/>
    <property type="match status" value="1"/>
</dbReference>
<evidence type="ECO:0000256" key="2">
    <source>
        <dbReference type="ARBA" id="ARBA00022737"/>
    </source>
</evidence>
<evidence type="ECO:0000313" key="8">
    <source>
        <dbReference type="Proteomes" id="UP000694392"/>
    </source>
</evidence>
<comment type="similarity">
    <text evidence="5">Belongs to the IFIT family.</text>
</comment>
<evidence type="ECO:0000256" key="1">
    <source>
        <dbReference type="ARBA" id="ARBA00022588"/>
    </source>
</evidence>
<reference evidence="7" key="1">
    <citation type="submission" date="2025-08" db="UniProtKB">
        <authorList>
            <consortium name="Ensembl"/>
        </authorList>
    </citation>
    <scope>IDENTIFICATION</scope>
</reference>
<evidence type="ECO:0000313" key="7">
    <source>
        <dbReference type="Ensembl" id="ENSSPUP00000000042.1"/>
    </source>
</evidence>
<dbReference type="GeneTree" id="ENSGT00950000182946"/>
<keyword evidence="8" id="KW-1185">Reference proteome</keyword>
<dbReference type="InterPro" id="IPR011990">
    <property type="entry name" value="TPR-like_helical_dom_sf"/>
</dbReference>
<reference evidence="7" key="2">
    <citation type="submission" date="2025-09" db="UniProtKB">
        <authorList>
            <consortium name="Ensembl"/>
        </authorList>
    </citation>
    <scope>IDENTIFICATION</scope>
</reference>
<dbReference type="AlphaFoldDB" id="A0A8D0G488"/>
<keyword evidence="1" id="KW-0399">Innate immunity</keyword>
<dbReference type="SUPFAM" id="SSF48452">
    <property type="entry name" value="TPR-like"/>
    <property type="match status" value="3"/>
</dbReference>
<dbReference type="Gene3D" id="1.25.40.10">
    <property type="entry name" value="Tetratricopeptide repeat domain"/>
    <property type="match status" value="3"/>
</dbReference>
<proteinExistence type="inferred from homology"/>
<accession>A0A8D0G488</accession>
<organism evidence="7 8">
    <name type="scientific">Sphenodon punctatus</name>
    <name type="common">Tuatara</name>
    <name type="synonym">Hatteria punctata</name>
    <dbReference type="NCBI Taxonomy" id="8508"/>
    <lineage>
        <taxon>Eukaryota</taxon>
        <taxon>Metazoa</taxon>
        <taxon>Chordata</taxon>
        <taxon>Craniata</taxon>
        <taxon>Vertebrata</taxon>
        <taxon>Euteleostomi</taxon>
        <taxon>Lepidosauria</taxon>
        <taxon>Sphenodontia</taxon>
        <taxon>Sphenodontidae</taxon>
        <taxon>Sphenodon</taxon>
    </lineage>
</organism>
<dbReference type="PROSITE" id="PS50005">
    <property type="entry name" value="TPR"/>
    <property type="match status" value="3"/>
</dbReference>
<dbReference type="OMA" id="YYYMERF"/>
<dbReference type="GO" id="GO:0051607">
    <property type="term" value="P:defense response to virus"/>
    <property type="evidence" value="ECO:0007669"/>
    <property type="project" value="TreeGrafter"/>
</dbReference>
<name>A0A8D0G488_SPHPU</name>
<dbReference type="SMART" id="SM00028">
    <property type="entry name" value="TPR"/>
    <property type="match status" value="7"/>
</dbReference>
<keyword evidence="4" id="KW-0391">Immunity</keyword>
<evidence type="ECO:0000256" key="5">
    <source>
        <dbReference type="ARBA" id="ARBA00038336"/>
    </source>
</evidence>
<dbReference type="Ensembl" id="ENSSPUT00000000047.1">
    <property type="protein sequence ID" value="ENSSPUP00000000042.1"/>
    <property type="gene ID" value="ENSSPUG00000000073.1"/>
</dbReference>
<keyword evidence="2" id="KW-0677">Repeat</keyword>
<dbReference type="InterPro" id="IPR019734">
    <property type="entry name" value="TPR_rpt"/>
</dbReference>
<dbReference type="Pfam" id="PF13181">
    <property type="entry name" value="TPR_8"/>
    <property type="match status" value="1"/>
</dbReference>
<dbReference type="GO" id="GO:0005829">
    <property type="term" value="C:cytosol"/>
    <property type="evidence" value="ECO:0007669"/>
    <property type="project" value="TreeGrafter"/>
</dbReference>
<dbReference type="GO" id="GO:0045087">
    <property type="term" value="P:innate immune response"/>
    <property type="evidence" value="ECO:0007669"/>
    <property type="project" value="UniProtKB-KW"/>
</dbReference>
<dbReference type="FunFam" id="1.25.40.10:FF:000036">
    <property type="entry name" value="interferon-induced protein with tetratricopeptide repeats 5"/>
    <property type="match status" value="1"/>
</dbReference>
<protein>
    <recommendedName>
        <fullName evidence="9">Interferon-induced protein with tetratricopeptide repeats 5</fullName>
    </recommendedName>
</protein>
<evidence type="ECO:0000256" key="4">
    <source>
        <dbReference type="ARBA" id="ARBA00022859"/>
    </source>
</evidence>
<evidence type="ECO:0000256" key="6">
    <source>
        <dbReference type="PROSITE-ProRule" id="PRU00339"/>
    </source>
</evidence>
<dbReference type="PANTHER" id="PTHR10271">
    <property type="entry name" value="INTERFERON-INDUCED PROTEIN WITH TETRATRICOPEPTIDE REPEATS"/>
    <property type="match status" value="1"/>
</dbReference>
<evidence type="ECO:0008006" key="9">
    <source>
        <dbReference type="Google" id="ProtNLM"/>
    </source>
</evidence>
<dbReference type="Proteomes" id="UP000694392">
    <property type="component" value="Unplaced"/>
</dbReference>